<dbReference type="Pfam" id="PF00153">
    <property type="entry name" value="Mito_carr"/>
    <property type="match status" value="3"/>
</dbReference>
<dbReference type="PANTHER" id="PTHR45788:SF3">
    <property type="entry name" value="TRICARBOXYLATE TRANSPORT PROTEIN"/>
    <property type="match status" value="1"/>
</dbReference>
<keyword evidence="7" id="KW-1133">Transmembrane helix</keyword>
<dbReference type="InterPro" id="IPR023395">
    <property type="entry name" value="MCP_dom_sf"/>
</dbReference>
<keyword evidence="3 11" id="KW-0813">Transport</keyword>
<name>A0AAN7T2U4_9EURO</name>
<evidence type="ECO:0000256" key="9">
    <source>
        <dbReference type="ARBA" id="ARBA00023136"/>
    </source>
</evidence>
<reference evidence="12 13" key="1">
    <citation type="submission" date="2023-08" db="EMBL/GenBank/DDBJ databases">
        <title>Black Yeasts Isolated from many extreme environments.</title>
        <authorList>
            <person name="Coleine C."/>
            <person name="Stajich J.E."/>
            <person name="Selbmann L."/>
        </authorList>
    </citation>
    <scope>NUCLEOTIDE SEQUENCE [LARGE SCALE GENOMIC DNA]</scope>
    <source>
        <strain evidence="12 13">CCFEE 5910</strain>
    </source>
</reference>
<evidence type="ECO:0000256" key="3">
    <source>
        <dbReference type="ARBA" id="ARBA00022448"/>
    </source>
</evidence>
<dbReference type="PANTHER" id="PTHR45788">
    <property type="entry name" value="SUCCINATE/FUMARATE MITOCHONDRIAL TRANSPORTER-RELATED"/>
    <property type="match status" value="1"/>
</dbReference>
<dbReference type="PROSITE" id="PS50920">
    <property type="entry name" value="SOLCAR"/>
    <property type="match status" value="3"/>
</dbReference>
<dbReference type="SUPFAM" id="SSF103506">
    <property type="entry name" value="Mitochondrial carrier"/>
    <property type="match status" value="1"/>
</dbReference>
<dbReference type="GO" id="GO:0006843">
    <property type="term" value="P:mitochondrial citrate transmembrane transport"/>
    <property type="evidence" value="ECO:0007669"/>
    <property type="project" value="TreeGrafter"/>
</dbReference>
<keyword evidence="5" id="KW-0677">Repeat</keyword>
<dbReference type="Gene3D" id="1.50.40.10">
    <property type="entry name" value="Mitochondrial carrier domain"/>
    <property type="match status" value="1"/>
</dbReference>
<evidence type="ECO:0000256" key="4">
    <source>
        <dbReference type="ARBA" id="ARBA00022692"/>
    </source>
</evidence>
<evidence type="ECO:0000256" key="11">
    <source>
        <dbReference type="RuleBase" id="RU000488"/>
    </source>
</evidence>
<feature type="repeat" description="Solcar" evidence="10">
    <location>
        <begin position="213"/>
        <end position="295"/>
    </location>
</feature>
<comment type="similarity">
    <text evidence="2 11">Belongs to the mitochondrial carrier (TC 2.A.29) family.</text>
</comment>
<organism evidence="12 13">
    <name type="scientific">Lithohypha guttulata</name>
    <dbReference type="NCBI Taxonomy" id="1690604"/>
    <lineage>
        <taxon>Eukaryota</taxon>
        <taxon>Fungi</taxon>
        <taxon>Dikarya</taxon>
        <taxon>Ascomycota</taxon>
        <taxon>Pezizomycotina</taxon>
        <taxon>Eurotiomycetes</taxon>
        <taxon>Chaetothyriomycetidae</taxon>
        <taxon>Chaetothyriales</taxon>
        <taxon>Trichomeriaceae</taxon>
        <taxon>Lithohypha</taxon>
    </lineage>
</organism>
<protein>
    <recommendedName>
        <fullName evidence="14">Tricarboxylate transport protein</fullName>
    </recommendedName>
</protein>
<sequence>MAPSGTADPRVTPVMSLIAGGTAGGIESFLTYPFEFAKTRVQLRAERGIPTPRNPFVVVGQVIQKEGARALYLGCSTLVIGTIGKDAIRFMSFDAIRRGFADPETGSLSALRSLGAGMSAGVVASTFAVTPTERVKTALIDDARNTSAAGKSISERQFRGAWHATKTLVKEHGMYGLYRGYVTTTLKQAGTTSVRMGTYNILKEYTQKYDIPQNTATSFGNGAVAGIITTYATQPIDTVKTRAQSAKGAGTVEAFKGVIEDYGVKGLWKGSTMRLGRTVFAGGILFTAYEQVIAVLMPVMGRNDTSLENKTATQ</sequence>
<dbReference type="Proteomes" id="UP001309876">
    <property type="component" value="Unassembled WGS sequence"/>
</dbReference>
<keyword evidence="13" id="KW-1185">Reference proteome</keyword>
<comment type="caution">
    <text evidence="12">The sequence shown here is derived from an EMBL/GenBank/DDBJ whole genome shotgun (WGS) entry which is preliminary data.</text>
</comment>
<dbReference type="AlphaFoldDB" id="A0AAN7T2U4"/>
<keyword evidence="9 10" id="KW-0472">Membrane</keyword>
<evidence type="ECO:0008006" key="14">
    <source>
        <dbReference type="Google" id="ProtNLM"/>
    </source>
</evidence>
<proteinExistence type="inferred from homology"/>
<gene>
    <name evidence="12" type="ORF">LTR05_003932</name>
</gene>
<evidence type="ECO:0000256" key="1">
    <source>
        <dbReference type="ARBA" id="ARBA00004225"/>
    </source>
</evidence>
<evidence type="ECO:0000256" key="2">
    <source>
        <dbReference type="ARBA" id="ARBA00006375"/>
    </source>
</evidence>
<dbReference type="InterPro" id="IPR018108">
    <property type="entry name" value="MCP_transmembrane"/>
</dbReference>
<evidence type="ECO:0000256" key="10">
    <source>
        <dbReference type="PROSITE-ProRule" id="PRU00282"/>
    </source>
</evidence>
<evidence type="ECO:0000256" key="7">
    <source>
        <dbReference type="ARBA" id="ARBA00022989"/>
    </source>
</evidence>
<evidence type="ECO:0000256" key="5">
    <source>
        <dbReference type="ARBA" id="ARBA00022737"/>
    </source>
</evidence>
<comment type="subcellular location">
    <subcellularLocation>
        <location evidence="1">Mitochondrion membrane</location>
        <topology evidence="1">Multi-pass membrane protein</topology>
    </subcellularLocation>
</comment>
<evidence type="ECO:0000256" key="8">
    <source>
        <dbReference type="ARBA" id="ARBA00023128"/>
    </source>
</evidence>
<dbReference type="EMBL" id="JAVRRJ010000003">
    <property type="protein sequence ID" value="KAK5086764.1"/>
    <property type="molecule type" value="Genomic_DNA"/>
</dbReference>
<dbReference type="GO" id="GO:0071913">
    <property type="term" value="F:citrate secondary active transmembrane transporter activity"/>
    <property type="evidence" value="ECO:0007669"/>
    <property type="project" value="TreeGrafter"/>
</dbReference>
<keyword evidence="6" id="KW-0999">Mitochondrion inner membrane</keyword>
<feature type="repeat" description="Solcar" evidence="10">
    <location>
        <begin position="11"/>
        <end position="99"/>
    </location>
</feature>
<evidence type="ECO:0000256" key="6">
    <source>
        <dbReference type="ARBA" id="ARBA00022792"/>
    </source>
</evidence>
<accession>A0AAN7T2U4</accession>
<evidence type="ECO:0000313" key="13">
    <source>
        <dbReference type="Proteomes" id="UP001309876"/>
    </source>
</evidence>
<keyword evidence="8" id="KW-0496">Mitochondrion</keyword>
<dbReference type="GO" id="GO:0031966">
    <property type="term" value="C:mitochondrial membrane"/>
    <property type="evidence" value="ECO:0007669"/>
    <property type="project" value="UniProtKB-SubCell"/>
</dbReference>
<dbReference type="InterPro" id="IPR049563">
    <property type="entry name" value="TXTP-like"/>
</dbReference>
<evidence type="ECO:0000313" key="12">
    <source>
        <dbReference type="EMBL" id="KAK5086764.1"/>
    </source>
</evidence>
<feature type="repeat" description="Solcar" evidence="10">
    <location>
        <begin position="108"/>
        <end position="205"/>
    </location>
</feature>
<keyword evidence="4 10" id="KW-0812">Transmembrane</keyword>